<dbReference type="Gene3D" id="3.40.50.1820">
    <property type="entry name" value="alpha/beta hydrolase"/>
    <property type="match status" value="1"/>
</dbReference>
<dbReference type="GeneID" id="68872892"/>
<dbReference type="InterPro" id="IPR029058">
    <property type="entry name" value="AB_hydrolase_fold"/>
</dbReference>
<organism evidence="1 2">
    <name type="scientific">Roseibium aggregatum (strain ATCC 25650 / DSM 13394 / JCM 20685 / NBRC 16684 / NCIMB 2208 / IAM 12614 / B1)</name>
    <name type="common">Stappia aggregata</name>
    <dbReference type="NCBI Taxonomy" id="384765"/>
    <lineage>
        <taxon>Bacteria</taxon>
        <taxon>Pseudomonadati</taxon>
        <taxon>Pseudomonadota</taxon>
        <taxon>Alphaproteobacteria</taxon>
        <taxon>Hyphomicrobiales</taxon>
        <taxon>Stappiaceae</taxon>
        <taxon>Roseibium</taxon>
    </lineage>
</organism>
<dbReference type="EMBL" id="AAUW01000010">
    <property type="protein sequence ID" value="EAV43382.1"/>
    <property type="molecule type" value="Genomic_DNA"/>
</dbReference>
<gene>
    <name evidence="1" type="ORF">SIAM614_06348</name>
</gene>
<reference evidence="1 2" key="1">
    <citation type="submission" date="2006-05" db="EMBL/GenBank/DDBJ databases">
        <authorList>
            <person name="King G."/>
            <person name="Ferriera S."/>
            <person name="Johnson J."/>
            <person name="Kravitz S."/>
            <person name="Beeson K."/>
            <person name="Sutton G."/>
            <person name="Rogers Y.-H."/>
            <person name="Friedman R."/>
            <person name="Frazier M."/>
            <person name="Venter J.C."/>
        </authorList>
    </citation>
    <scope>NUCLEOTIDE SEQUENCE [LARGE SCALE GENOMIC DNA]</scope>
    <source>
        <strain evidence="2">ATCC 25650 / DSM 13394 / JCM 20685 / NBRC 16684 / NCIMB 2208 / IAM 12614 / B1</strain>
    </source>
</reference>
<evidence type="ECO:0000313" key="2">
    <source>
        <dbReference type="Proteomes" id="UP000004848"/>
    </source>
</evidence>
<sequence>MLESGETWFDLLPQDLAEDRRKLAETSSNGLSLPPAPPESFGITRLDDVAFLKPRLTPHPFRTFTTALKLKHPVGNGLPAHYIECTDPSYPPAKIALARAQAKGWPVSQIATGHDAMVSEPERLADLLEGIAKEL</sequence>
<comment type="caution">
    <text evidence="1">The sequence shown here is derived from an EMBL/GenBank/DDBJ whole genome shotgun (WGS) entry which is preliminary data.</text>
</comment>
<dbReference type="RefSeq" id="WP_006935747.1">
    <property type="nucleotide sequence ID" value="NZ_AAUW01000010.1"/>
</dbReference>
<protein>
    <submittedName>
        <fullName evidence="1">Putative esterase</fullName>
    </submittedName>
</protein>
<dbReference type="eggNOG" id="COG0596">
    <property type="taxonomic scope" value="Bacteria"/>
</dbReference>
<evidence type="ECO:0000313" key="1">
    <source>
        <dbReference type="EMBL" id="EAV43382.1"/>
    </source>
</evidence>
<accession>A0NVB5</accession>
<name>A0NVB5_ROSAI</name>
<dbReference type="Proteomes" id="UP000004848">
    <property type="component" value="Unassembled WGS sequence"/>
</dbReference>
<dbReference type="AlphaFoldDB" id="A0NVB5"/>
<proteinExistence type="predicted"/>